<evidence type="ECO:0000313" key="2">
    <source>
        <dbReference type="WBParaSite" id="Pan_g4515.t1"/>
    </source>
</evidence>
<protein>
    <submittedName>
        <fullName evidence="2">BTB domain-containing protein</fullName>
    </submittedName>
</protein>
<reference evidence="1" key="1">
    <citation type="journal article" date="2013" name="Genetics">
        <title>The draft genome and transcriptome of Panagrellus redivivus are shaped by the harsh demands of a free-living lifestyle.</title>
        <authorList>
            <person name="Srinivasan J."/>
            <person name="Dillman A.R."/>
            <person name="Macchietto M.G."/>
            <person name="Heikkinen L."/>
            <person name="Lakso M."/>
            <person name="Fracchia K.M."/>
            <person name="Antoshechkin I."/>
            <person name="Mortazavi A."/>
            <person name="Wong G."/>
            <person name="Sternberg P.W."/>
        </authorList>
    </citation>
    <scope>NUCLEOTIDE SEQUENCE [LARGE SCALE GENOMIC DNA]</scope>
    <source>
        <strain evidence="1">MT8872</strain>
    </source>
</reference>
<organism evidence="1 2">
    <name type="scientific">Panagrellus redivivus</name>
    <name type="common">Microworm</name>
    <dbReference type="NCBI Taxonomy" id="6233"/>
    <lineage>
        <taxon>Eukaryota</taxon>
        <taxon>Metazoa</taxon>
        <taxon>Ecdysozoa</taxon>
        <taxon>Nematoda</taxon>
        <taxon>Chromadorea</taxon>
        <taxon>Rhabditida</taxon>
        <taxon>Tylenchina</taxon>
        <taxon>Panagrolaimomorpha</taxon>
        <taxon>Panagrolaimoidea</taxon>
        <taxon>Panagrolaimidae</taxon>
        <taxon>Panagrellus</taxon>
    </lineage>
</organism>
<accession>A0A7E4VXM5</accession>
<dbReference type="AlphaFoldDB" id="A0A7E4VXM5"/>
<proteinExistence type="predicted"/>
<name>A0A7E4VXM5_PANRE</name>
<dbReference type="WBParaSite" id="Pan_g4515.t1">
    <property type="protein sequence ID" value="Pan_g4515.t1"/>
    <property type="gene ID" value="Pan_g4515"/>
</dbReference>
<reference evidence="2" key="2">
    <citation type="submission" date="2020-10" db="UniProtKB">
        <authorList>
            <consortium name="WormBaseParasite"/>
        </authorList>
    </citation>
    <scope>IDENTIFICATION</scope>
</reference>
<keyword evidence="1" id="KW-1185">Reference proteome</keyword>
<dbReference type="Proteomes" id="UP000492821">
    <property type="component" value="Unassembled WGS sequence"/>
</dbReference>
<sequence>MSNVPSTTLRGHLMVELFGSLPGKRIQVRTITLKPRWAVKFEWVTVLSARLLHKITMSGKEAANALLLMIRDDEYDTINACHYVVGPDYRFLLSNQKKNRMLEQTTEWCVPKLLLVAGIYLKRLEWEVRVVDWLDEFFDGLKDNERLEYMHESAGIAIKAYGRRHYWYPEIKSDFFLDAYWKPEIIDALACSAIKKFSLRLSKIPADAVEWEPISKLFIKEYVIENVMRGFDGFSVDYDILEYMPNRSLLEIFRCAVPINAFIAKQMIGTHDFLKVFCLDFIALPVQDTNCPFRKLFNIMKVYYDEFCDLILNHPGEEVNMKLVMYNMRMVSHDFRRIMMIDEVMAELAQLCGYFTWRFVEHRRERYIKGRFTQNLAPGKSITMAVNIECVPEH</sequence>
<evidence type="ECO:0000313" key="1">
    <source>
        <dbReference type="Proteomes" id="UP000492821"/>
    </source>
</evidence>